<name>A0A6A4HLP5_9AGAR</name>
<organism evidence="1 2">
    <name type="scientific">Gymnopus androsaceus JB14</name>
    <dbReference type="NCBI Taxonomy" id="1447944"/>
    <lineage>
        <taxon>Eukaryota</taxon>
        <taxon>Fungi</taxon>
        <taxon>Dikarya</taxon>
        <taxon>Basidiomycota</taxon>
        <taxon>Agaricomycotina</taxon>
        <taxon>Agaricomycetes</taxon>
        <taxon>Agaricomycetidae</taxon>
        <taxon>Agaricales</taxon>
        <taxon>Marasmiineae</taxon>
        <taxon>Omphalotaceae</taxon>
        <taxon>Gymnopus</taxon>
    </lineage>
</organism>
<keyword evidence="2" id="KW-1185">Reference proteome</keyword>
<sequence length="532" mass="60369">MSLSLFREKLKAEACAKPPIIRSLHEWTSPTRRSGHRELTLIPVELYLEILEYLKPSTDPFASQPANEKRLNDFRSLSLVCRFLCALTLPIIFKSIVLRLNLDSGGYIPFCRSLTQGELFAESLASHVEQCAFRDWFDTSSVNNPSMVKAFFKTYVDALPKMTNVTSFILSRTRVTTPILANIRRLPNLISFTLEGCNLQELTAKNIEKFASTVKLQTFRVILQDNDGELCACSGPRAAGFLPLTTMELVEMRSDCWALTKVLISSSLVPPPPPLRILQVFEVEDFGLFCEFLYRIPTLESLTMDYVVHPKHSVGDKFPFSVSLNLSRLDHLRHLSFPPHLICHLVGPHKLLRLSMSTCVGGSITDRANIYNSLSLPPTWKDMASYQFLEELCLPYTFATGVTSLRTASDSSAKVPRELKKLTIIDTFASFPSSDILLENILDSLFMFWKTPSLKELKITELIYPDHDESQEEEPGNISLKCMRKVIKLLTQKKYFPELELLSFCGVGGEETNWRKYFSSDEWEVVVAEGEY</sequence>
<accession>A0A6A4HLP5</accession>
<reference evidence="1" key="1">
    <citation type="journal article" date="2019" name="Environ. Microbiol.">
        <title>Fungal ecological strategies reflected in gene transcription - a case study of two litter decomposers.</title>
        <authorList>
            <person name="Barbi F."/>
            <person name="Kohler A."/>
            <person name="Barry K."/>
            <person name="Baskaran P."/>
            <person name="Daum C."/>
            <person name="Fauchery L."/>
            <person name="Ihrmark K."/>
            <person name="Kuo A."/>
            <person name="LaButti K."/>
            <person name="Lipzen A."/>
            <person name="Morin E."/>
            <person name="Grigoriev I.V."/>
            <person name="Henrissat B."/>
            <person name="Lindahl B."/>
            <person name="Martin F."/>
        </authorList>
    </citation>
    <scope>NUCLEOTIDE SEQUENCE</scope>
    <source>
        <strain evidence="1">JB14</strain>
    </source>
</reference>
<dbReference type="OrthoDB" id="3256662at2759"/>
<gene>
    <name evidence="1" type="ORF">BT96DRAFT_1020417</name>
</gene>
<dbReference type="AlphaFoldDB" id="A0A6A4HLP5"/>
<evidence type="ECO:0000313" key="2">
    <source>
        <dbReference type="Proteomes" id="UP000799118"/>
    </source>
</evidence>
<dbReference type="InterPro" id="IPR032675">
    <property type="entry name" value="LRR_dom_sf"/>
</dbReference>
<evidence type="ECO:0000313" key="1">
    <source>
        <dbReference type="EMBL" id="KAE9397967.1"/>
    </source>
</evidence>
<dbReference type="EMBL" id="ML769489">
    <property type="protein sequence ID" value="KAE9397967.1"/>
    <property type="molecule type" value="Genomic_DNA"/>
</dbReference>
<dbReference type="Gene3D" id="3.80.10.10">
    <property type="entry name" value="Ribonuclease Inhibitor"/>
    <property type="match status" value="1"/>
</dbReference>
<dbReference type="Proteomes" id="UP000799118">
    <property type="component" value="Unassembled WGS sequence"/>
</dbReference>
<evidence type="ECO:0008006" key="3">
    <source>
        <dbReference type="Google" id="ProtNLM"/>
    </source>
</evidence>
<dbReference type="SUPFAM" id="SSF52047">
    <property type="entry name" value="RNI-like"/>
    <property type="match status" value="1"/>
</dbReference>
<protein>
    <recommendedName>
        <fullName evidence="3">F-box domain-containing protein</fullName>
    </recommendedName>
</protein>
<proteinExistence type="predicted"/>